<dbReference type="AlphaFoldDB" id="S4A7A2"/>
<evidence type="ECO:0000313" key="2">
    <source>
        <dbReference type="Proteomes" id="UP000014629"/>
    </source>
</evidence>
<proteinExistence type="predicted"/>
<reference evidence="1 2" key="1">
    <citation type="submission" date="2013-02" db="EMBL/GenBank/DDBJ databases">
        <title>Draft Genome Sequence of Streptomyces aurantiacus, Which Produces Setomimycin.</title>
        <authorList>
            <person name="Gruening B.A."/>
            <person name="Praeg A."/>
            <person name="Erxleben A."/>
            <person name="Guenther S."/>
            <person name="Mueller M."/>
        </authorList>
    </citation>
    <scope>NUCLEOTIDE SEQUENCE [LARGE SCALE GENOMIC DNA]</scope>
    <source>
        <strain evidence="1 2">JA 4570</strain>
    </source>
</reference>
<comment type="caution">
    <text evidence="1">The sequence shown here is derived from an EMBL/GenBank/DDBJ whole genome shotgun (WGS) entry which is preliminary data.</text>
</comment>
<gene>
    <name evidence="1" type="ORF">STRAU_0299</name>
</gene>
<keyword evidence="2" id="KW-1185">Reference proteome</keyword>
<dbReference type="Proteomes" id="UP000014629">
    <property type="component" value="Unassembled WGS sequence"/>
</dbReference>
<accession>S4A7A2</accession>
<protein>
    <submittedName>
        <fullName evidence="1">Uncharacterized protein</fullName>
    </submittedName>
</protein>
<dbReference type="EMBL" id="AOPZ01000010">
    <property type="protein sequence ID" value="EPH46635.1"/>
    <property type="molecule type" value="Genomic_DNA"/>
</dbReference>
<evidence type="ECO:0000313" key="1">
    <source>
        <dbReference type="EMBL" id="EPH46635.1"/>
    </source>
</evidence>
<sequence length="75" mass="7478">MHGETAGAGGAADDFEVDAEAGGVVDEVLAIDAVRPALAAAIRSSSLSPAVESWMLAAVTRTVSSRPVVSITPVT</sequence>
<dbReference type="PATRIC" id="fig|1286094.4.peg.294"/>
<organism evidence="1 2">
    <name type="scientific">Streptomyces aurantiacus JA 4570</name>
    <dbReference type="NCBI Taxonomy" id="1286094"/>
    <lineage>
        <taxon>Bacteria</taxon>
        <taxon>Bacillati</taxon>
        <taxon>Actinomycetota</taxon>
        <taxon>Actinomycetes</taxon>
        <taxon>Kitasatosporales</taxon>
        <taxon>Streptomycetaceae</taxon>
        <taxon>Streptomyces</taxon>
        <taxon>Streptomyces aurantiacus group</taxon>
    </lineage>
</organism>
<name>S4A7A2_9ACTN</name>